<name>A0A8H7TQT2_BIOOC</name>
<dbReference type="Proteomes" id="UP000616885">
    <property type="component" value="Unassembled WGS sequence"/>
</dbReference>
<dbReference type="InterPro" id="IPR015943">
    <property type="entry name" value="WD40/YVTN_repeat-like_dom_sf"/>
</dbReference>
<dbReference type="Pfam" id="PF10433">
    <property type="entry name" value="Beta-prop_RSE1_1st"/>
    <property type="match status" value="1"/>
</dbReference>
<protein>
    <recommendedName>
        <fullName evidence="1">RSE1/DDB1/CPSF1 first beta-propeller domain-containing protein</fullName>
    </recommendedName>
</protein>
<dbReference type="Gene3D" id="2.130.10.10">
    <property type="entry name" value="YVTN repeat-like/Quinoprotein amine dehydrogenase"/>
    <property type="match status" value="2"/>
</dbReference>
<evidence type="ECO:0000259" key="1">
    <source>
        <dbReference type="Pfam" id="PF10433"/>
    </source>
</evidence>
<feature type="domain" description="RSE1/DDB1/CPSF1 first beta-propeller" evidence="1">
    <location>
        <begin position="57"/>
        <end position="466"/>
    </location>
</feature>
<dbReference type="InterPro" id="IPR011047">
    <property type="entry name" value="Quinoprotein_ADH-like_sf"/>
</dbReference>
<dbReference type="SUPFAM" id="SSF50998">
    <property type="entry name" value="Quinoprotein alcohol dehydrogenase-like"/>
    <property type="match status" value="1"/>
</dbReference>
<proteinExistence type="predicted"/>
<dbReference type="InterPro" id="IPR018846">
    <property type="entry name" value="Beta-prop_RSE1/DDB1/CPSF1_1st"/>
</dbReference>
<dbReference type="InterPro" id="IPR050358">
    <property type="entry name" value="RSE1/DDB1/CFT1"/>
</dbReference>
<reference evidence="2" key="1">
    <citation type="submission" date="2020-10" db="EMBL/GenBank/DDBJ databases">
        <title>High-Quality Genome Resource of Clonostachys rosea strain S41 by Oxford Nanopore Long-Read Sequencing.</title>
        <authorList>
            <person name="Wang H."/>
        </authorList>
    </citation>
    <scope>NUCLEOTIDE SEQUENCE</scope>
    <source>
        <strain evidence="2">S41</strain>
    </source>
</reference>
<comment type="caution">
    <text evidence="2">The sequence shown here is derived from an EMBL/GenBank/DDBJ whole genome shotgun (WGS) entry which is preliminary data.</text>
</comment>
<dbReference type="PANTHER" id="PTHR10644">
    <property type="entry name" value="DNA REPAIR/RNA PROCESSING CPSF FAMILY"/>
    <property type="match status" value="1"/>
</dbReference>
<organism evidence="2 3">
    <name type="scientific">Bionectria ochroleuca</name>
    <name type="common">Gliocladium roseum</name>
    <dbReference type="NCBI Taxonomy" id="29856"/>
    <lineage>
        <taxon>Eukaryota</taxon>
        <taxon>Fungi</taxon>
        <taxon>Dikarya</taxon>
        <taxon>Ascomycota</taxon>
        <taxon>Pezizomycotina</taxon>
        <taxon>Sordariomycetes</taxon>
        <taxon>Hypocreomycetidae</taxon>
        <taxon>Hypocreales</taxon>
        <taxon>Bionectriaceae</taxon>
        <taxon>Clonostachys</taxon>
    </lineage>
</organism>
<sequence>MAFETSVLRDGAWVTERVDFQAALNVYAPPANSEEVSFGDRPPCGILSRTVVESPVVNSVHSVRLRSRWKNDIAFIGDRYVQISELRSDGQLHNVLRVTDFGARIRNSTVLGTGPIPNGGAENGPSFGMGDDVKLELPSQSERVSIDMREDKAHSLPPQLLLLVLETGDILFAFIRLDPITNALRLVTSKIPPPGNIPYFGNQFVVDPSGRYLAVSSLDDTVVIHLLKPWKQLNEEFKQHGRIMPLMETFIRVVNGNIQNMTFLFPSQEDEFHIILALAVFSRKRTNNQGWVLFVHEWELGDDLLNMFANARNPVRFPEFSEFPYLLIPIKFGNAFFILFQNFIGLCKQSLSAPEYEFTMLHAPGLSKHHHGTGYPLWTTWAKPFRRESYSQATEIIYLVREDGFLEYIELESSQLMFSVTDVGFLNTHVSLAFTVASNGFSDLLIIGGDSGPGGIWKLEARQEPEKIMVIPNWSPVVDATTTDLNTSLVSVAPANQRGDNSRGHKTPDRIFLASGRGATGSVTEIRHGIQARIGLDLELGEPVRQAWLFSDDRLESGSMVAILALPYSTAILSFSSNLEDVVAEPADQTPFDSSARTLCSARIVSDVIIQVTEETITIVTHSQSSQHRLKELCGSPEYIPQRVFSAHQFIVLSRSLPQGSELRVLRVEEMNVIPESCWETPGEDSCISLLESPGECYLLLGEMIDSLPSIAIYSMDGNLVKRQAITENAAATQNSQSSLEALTSIVVAKEQQEYFVAIAGTRCGHLITFQIPRNANTQISWRIERLGNSPVEVFPHSNLDGAGAGTPFLCCDNNAVQLGKYCPDSNRFKSKTTIWPTDMSDSSLQVPPIHSVFEVGSYQGDSAKYSMLAMVAGTRMLIADLSGHSSSIPRSIPVDGTPTRILYSDVWKCLVVGYQVENKPSIAFIDPDTGDSISKAIDKDRNACEFITGLGQADDRIFGLQEWLYMKNGEMFPFIIVTTQSGGLLIVSVREERKRKQEGGTRQLQHWTRYRKKGFKVPIYSVVPDQEGLVYCAGRTLYWDVLDLAEKKMKTAKSFELDSPATSLSISNGKIWALTSMHSLQIVDHRSDPGSNDMKLLHIDRATRTTSHMISVGPSTQGDLWPVTLLSDVSGGIAGVWVPWDKRNQELVAVFEGQLGNSVRRFIRAKCRPAWLLEEHTRPRYGCIHGTADGAEILGVSLDGSMRHFTLLQQDLRRFLYLVQSLWRAEKSARYPREQLNTLLQAIELPKSQHIDGDVLMVCLDQRLLERLVHESGTQDLFRRYLDELEGGLHTRSFGRIDTEDSMDLGLGDDLQGKYMKLGYDILDYVLAPVL</sequence>
<evidence type="ECO:0000313" key="3">
    <source>
        <dbReference type="Proteomes" id="UP000616885"/>
    </source>
</evidence>
<dbReference type="EMBL" id="JADCTT010000004">
    <property type="protein sequence ID" value="KAF9753588.1"/>
    <property type="molecule type" value="Genomic_DNA"/>
</dbReference>
<accession>A0A8H7TQT2</accession>
<evidence type="ECO:0000313" key="2">
    <source>
        <dbReference type="EMBL" id="KAF9753588.1"/>
    </source>
</evidence>
<gene>
    <name evidence="2" type="ORF">IM811_012346</name>
</gene>